<keyword evidence="9" id="KW-1185">Reference proteome</keyword>
<dbReference type="Pfam" id="PF04166">
    <property type="entry name" value="PdxA"/>
    <property type="match status" value="1"/>
</dbReference>
<comment type="miscellaneous">
    <text evidence="7">The active site is located at the dimer interface.</text>
</comment>
<keyword evidence="2 7" id="KW-0479">Metal-binding</keyword>
<dbReference type="GO" id="GO:0005737">
    <property type="term" value="C:cytoplasm"/>
    <property type="evidence" value="ECO:0007669"/>
    <property type="project" value="UniProtKB-SubCell"/>
</dbReference>
<feature type="binding site" evidence="7">
    <location>
        <position position="167"/>
    </location>
    <ligand>
        <name>a divalent metal cation</name>
        <dbReference type="ChEBI" id="CHEBI:60240"/>
        <note>ligand shared between dimeric partners</note>
    </ligand>
</feature>
<dbReference type="GO" id="GO:0042823">
    <property type="term" value="P:pyridoxal phosphate biosynthetic process"/>
    <property type="evidence" value="ECO:0007669"/>
    <property type="project" value="UniProtKB-UniRule"/>
</dbReference>
<dbReference type="STRING" id="1572751.PK98_07430"/>
<comment type="caution">
    <text evidence="8">The sequence shown here is derived from an EMBL/GenBank/DDBJ whole genome shotgun (WGS) entry which is preliminary data.</text>
</comment>
<comment type="pathway">
    <text evidence="7">Cofactor biosynthesis; pyridoxine 5'-phosphate biosynthesis; pyridoxine 5'-phosphate from D-erythrose 4-phosphate: step 4/5.</text>
</comment>
<evidence type="ECO:0000256" key="2">
    <source>
        <dbReference type="ARBA" id="ARBA00022723"/>
    </source>
</evidence>
<comment type="similarity">
    <text evidence="7">Belongs to the PdxA family.</text>
</comment>
<reference evidence="8 9" key="1">
    <citation type="submission" date="2014-11" db="EMBL/GenBank/DDBJ databases">
        <title>Draft genome sequence of Kirrobacter mercurialis.</title>
        <authorList>
            <person name="Coil D.A."/>
            <person name="Eisen J.A."/>
        </authorList>
    </citation>
    <scope>NUCLEOTIDE SEQUENCE [LARGE SCALE GENOMIC DNA]</scope>
    <source>
        <strain evidence="8 9">Coronado</strain>
    </source>
</reference>
<comment type="function">
    <text evidence="7">Catalyzes the NAD(P)-dependent oxidation of 4-(phosphooxy)-L-threonine (HTP) into 2-amino-3-oxo-4-(phosphooxy)butyric acid which spontaneously decarboxylates to form 3-amino-2-oxopropyl phosphate (AHAP).</text>
</comment>
<dbReference type="GO" id="GO:0008615">
    <property type="term" value="P:pyridoxine biosynthetic process"/>
    <property type="evidence" value="ECO:0007669"/>
    <property type="project" value="UniProtKB-UniRule"/>
</dbReference>
<dbReference type="HAMAP" id="MF_00536">
    <property type="entry name" value="PdxA"/>
    <property type="match status" value="1"/>
</dbReference>
<evidence type="ECO:0000313" key="9">
    <source>
        <dbReference type="Proteomes" id="UP000030988"/>
    </source>
</evidence>
<dbReference type="RefSeq" id="WP_039095444.1">
    <property type="nucleotide sequence ID" value="NZ_JTDN01000001.1"/>
</dbReference>
<protein>
    <recommendedName>
        <fullName evidence="7">4-hydroxythreonine-4-phosphate dehydrogenase</fullName>
        <ecNumber evidence="7">1.1.1.262</ecNumber>
    </recommendedName>
    <alternativeName>
        <fullName evidence="7">4-(phosphohydroxy)-L-threonine dehydrogenase</fullName>
    </alternativeName>
</protein>
<dbReference type="AlphaFoldDB" id="A0A0B2C2T9"/>
<sequence>MLALALSLGDPAGIGPELIAACWAERQAADLPPFFVVGGARLLVAAAATRGIRLPVATITDPAQAAWCFADALPVLGELDGDYRPGQPDAAGARLALASLEQATALVTRQTAAALVTGPIAKAELAQVGFAFPGQTEFVAHACGVAADDAVMMLAGPALRTVPLTVHCALSSVPALLSVALIERRATIVAWAMQRDFGIAAPRLAICGLNPHAGEDGRMGDEEIRIIAPAIAALRAAGWDATGPHPADALFTPRARATYDVAIAMYHDQALIPLKALDFDQGVNVTLGLPVVRTSPDHGTAFGIAGRNQADPGATFAAIRMAAQLATRRAQA</sequence>
<name>A0A0B2C2T9_9SPHN</name>
<dbReference type="UniPathway" id="UPA00244">
    <property type="reaction ID" value="UER00312"/>
</dbReference>
<comment type="caution">
    <text evidence="7">Lacks conserved residue(s) required for the propagation of feature annotation.</text>
</comment>
<keyword evidence="7" id="KW-0170">Cobalt</keyword>
<dbReference type="GO" id="GO:0050897">
    <property type="term" value="F:cobalt ion binding"/>
    <property type="evidence" value="ECO:0007669"/>
    <property type="project" value="UniProtKB-UniRule"/>
</dbReference>
<dbReference type="InterPro" id="IPR005255">
    <property type="entry name" value="PdxA_fam"/>
</dbReference>
<organism evidence="8 9">
    <name type="scientific">Croceibacterium mercuriale</name>
    <dbReference type="NCBI Taxonomy" id="1572751"/>
    <lineage>
        <taxon>Bacteria</taxon>
        <taxon>Pseudomonadati</taxon>
        <taxon>Pseudomonadota</taxon>
        <taxon>Alphaproteobacteria</taxon>
        <taxon>Sphingomonadales</taxon>
        <taxon>Erythrobacteraceae</taxon>
        <taxon>Croceibacterium</taxon>
    </lineage>
</organism>
<evidence type="ECO:0000256" key="6">
    <source>
        <dbReference type="ARBA" id="ARBA00023096"/>
    </source>
</evidence>
<dbReference type="InterPro" id="IPR037510">
    <property type="entry name" value="PdxA"/>
</dbReference>
<feature type="binding site" evidence="7">
    <location>
        <position position="267"/>
    </location>
    <ligand>
        <name>a divalent metal cation</name>
        <dbReference type="ChEBI" id="CHEBI:60240"/>
        <note>ligand shared between dimeric partners</note>
    </ligand>
</feature>
<dbReference type="PANTHER" id="PTHR30004">
    <property type="entry name" value="4-HYDROXYTHREONINE-4-PHOSPHATE DEHYDROGENASE"/>
    <property type="match status" value="1"/>
</dbReference>
<dbReference type="GO" id="GO:0000287">
    <property type="term" value="F:magnesium ion binding"/>
    <property type="evidence" value="ECO:0007669"/>
    <property type="project" value="UniProtKB-UniRule"/>
</dbReference>
<keyword evidence="7" id="KW-0862">Zinc</keyword>
<evidence type="ECO:0000256" key="1">
    <source>
        <dbReference type="ARBA" id="ARBA00022490"/>
    </source>
</evidence>
<feature type="binding site" evidence="7">
    <location>
        <position position="212"/>
    </location>
    <ligand>
        <name>a divalent metal cation</name>
        <dbReference type="ChEBI" id="CHEBI:60240"/>
        <note>ligand shared between dimeric partners</note>
    </ligand>
</feature>
<evidence type="ECO:0000256" key="7">
    <source>
        <dbReference type="HAMAP-Rule" id="MF_00536"/>
    </source>
</evidence>
<keyword evidence="1 7" id="KW-0963">Cytoplasm</keyword>
<evidence type="ECO:0000256" key="3">
    <source>
        <dbReference type="ARBA" id="ARBA00022857"/>
    </source>
</evidence>
<keyword evidence="7" id="KW-0460">Magnesium</keyword>
<keyword evidence="6 7" id="KW-0664">Pyridoxine biosynthesis</keyword>
<dbReference type="EC" id="1.1.1.262" evidence="7"/>
<dbReference type="Proteomes" id="UP000030988">
    <property type="component" value="Unassembled WGS sequence"/>
</dbReference>
<feature type="binding site" evidence="7">
    <location>
        <position position="136"/>
    </location>
    <ligand>
        <name>substrate</name>
    </ligand>
</feature>
<feature type="binding site" evidence="7">
    <location>
        <position position="275"/>
    </location>
    <ligand>
        <name>substrate</name>
    </ligand>
</feature>
<dbReference type="GO" id="GO:0050570">
    <property type="term" value="F:4-hydroxythreonine-4-phosphate dehydrogenase activity"/>
    <property type="evidence" value="ECO:0007669"/>
    <property type="project" value="UniProtKB-UniRule"/>
</dbReference>
<keyword evidence="5 7" id="KW-0520">NAD</keyword>
<keyword evidence="3 7" id="KW-0521">NADP</keyword>
<comment type="subcellular location">
    <subcellularLocation>
        <location evidence="7">Cytoplasm</location>
    </subcellularLocation>
</comment>
<feature type="binding site" evidence="7">
    <location>
        <position position="284"/>
    </location>
    <ligand>
        <name>substrate</name>
    </ligand>
</feature>
<dbReference type="GO" id="GO:0008270">
    <property type="term" value="F:zinc ion binding"/>
    <property type="evidence" value="ECO:0007669"/>
    <property type="project" value="UniProtKB-UniRule"/>
</dbReference>
<feature type="binding site" evidence="7">
    <location>
        <position position="293"/>
    </location>
    <ligand>
        <name>substrate</name>
    </ligand>
</feature>
<gene>
    <name evidence="7 8" type="primary">pdxA</name>
    <name evidence="8" type="ORF">PK98_07430</name>
</gene>
<dbReference type="SUPFAM" id="SSF53659">
    <property type="entry name" value="Isocitrate/Isopropylmalate dehydrogenase-like"/>
    <property type="match status" value="1"/>
</dbReference>
<dbReference type="PANTHER" id="PTHR30004:SF6">
    <property type="entry name" value="D-THREONATE 4-PHOSPHATE DEHYDROGENASE"/>
    <property type="match status" value="1"/>
</dbReference>
<dbReference type="Gene3D" id="3.40.718.10">
    <property type="entry name" value="Isopropylmalate Dehydrogenase"/>
    <property type="match status" value="1"/>
</dbReference>
<evidence type="ECO:0000256" key="5">
    <source>
        <dbReference type="ARBA" id="ARBA00023027"/>
    </source>
</evidence>
<comment type="cofactor">
    <cofactor evidence="7">
        <name>Zn(2+)</name>
        <dbReference type="ChEBI" id="CHEBI:29105"/>
    </cofactor>
    <cofactor evidence="7">
        <name>Mg(2+)</name>
        <dbReference type="ChEBI" id="CHEBI:18420"/>
    </cofactor>
    <cofactor evidence="7">
        <name>Co(2+)</name>
        <dbReference type="ChEBI" id="CHEBI:48828"/>
    </cofactor>
    <text evidence="7">Binds 1 divalent metal cation per subunit. Can use ions such as Zn(2+), Mg(2+) or Co(2+).</text>
</comment>
<dbReference type="NCBIfam" id="TIGR00557">
    <property type="entry name" value="pdxA"/>
    <property type="match status" value="1"/>
</dbReference>
<proteinExistence type="inferred from homology"/>
<dbReference type="GO" id="GO:0051287">
    <property type="term" value="F:NAD binding"/>
    <property type="evidence" value="ECO:0007669"/>
    <property type="project" value="InterPro"/>
</dbReference>
<keyword evidence="4 7" id="KW-0560">Oxidoreductase</keyword>
<comment type="catalytic activity">
    <reaction evidence="7">
        <text>4-(phosphooxy)-L-threonine + NAD(+) = 3-amino-2-oxopropyl phosphate + CO2 + NADH</text>
        <dbReference type="Rhea" id="RHEA:32275"/>
        <dbReference type="ChEBI" id="CHEBI:16526"/>
        <dbReference type="ChEBI" id="CHEBI:57279"/>
        <dbReference type="ChEBI" id="CHEBI:57540"/>
        <dbReference type="ChEBI" id="CHEBI:57945"/>
        <dbReference type="ChEBI" id="CHEBI:58452"/>
        <dbReference type="EC" id="1.1.1.262"/>
    </reaction>
</comment>
<evidence type="ECO:0000256" key="4">
    <source>
        <dbReference type="ARBA" id="ARBA00023002"/>
    </source>
</evidence>
<accession>A0A0B2C2T9</accession>
<evidence type="ECO:0000313" key="8">
    <source>
        <dbReference type="EMBL" id="KHL26291.1"/>
    </source>
</evidence>
<comment type="subunit">
    <text evidence="7">Homodimer.</text>
</comment>
<dbReference type="OrthoDB" id="9801783at2"/>
<dbReference type="EMBL" id="JTDN01000001">
    <property type="protein sequence ID" value="KHL26291.1"/>
    <property type="molecule type" value="Genomic_DNA"/>
</dbReference>
<dbReference type="NCBIfam" id="NF003699">
    <property type="entry name" value="PRK05312.1"/>
    <property type="match status" value="1"/>
</dbReference>